<dbReference type="InterPro" id="IPR015943">
    <property type="entry name" value="WD40/YVTN_repeat-like_dom_sf"/>
</dbReference>
<dbReference type="PANTHER" id="PTHR15052:SF2">
    <property type="entry name" value="GENERAL TRANSCRIPTION FACTOR 3C POLYPEPTIDE 2"/>
    <property type="match status" value="1"/>
</dbReference>
<dbReference type="Proteomes" id="UP000070133">
    <property type="component" value="Unassembled WGS sequence"/>
</dbReference>
<dbReference type="PANTHER" id="PTHR15052">
    <property type="entry name" value="RNA POLYMERASE III TRANSCRIPTION INITIATION FACTOR COMPLEX SUBUNIT"/>
    <property type="match status" value="1"/>
</dbReference>
<dbReference type="InterPro" id="IPR052416">
    <property type="entry name" value="GTF3C_component"/>
</dbReference>
<feature type="region of interest" description="Disordered" evidence="4">
    <location>
        <begin position="614"/>
        <end position="656"/>
    </location>
</feature>
<dbReference type="STRING" id="321146.A0A139HSM1"/>
<dbReference type="SUPFAM" id="SSF50978">
    <property type="entry name" value="WD40 repeat-like"/>
    <property type="match status" value="1"/>
</dbReference>
<reference evidence="5 6" key="1">
    <citation type="submission" date="2015-07" db="EMBL/GenBank/DDBJ databases">
        <title>Comparative genomics of the Sigatoka disease complex on banana suggests a link between parallel evolutionary changes in Pseudocercospora fijiensis and Pseudocercospora eumusae and increased virulence on the banana host.</title>
        <authorList>
            <person name="Chang T.-C."/>
            <person name="Salvucci A."/>
            <person name="Crous P.W."/>
            <person name="Stergiopoulos I."/>
        </authorList>
    </citation>
    <scope>NUCLEOTIDE SEQUENCE [LARGE SCALE GENOMIC DNA]</scope>
    <source>
        <strain evidence="5 6">CBS 114824</strain>
    </source>
</reference>
<evidence type="ECO:0000256" key="3">
    <source>
        <dbReference type="ARBA" id="ARBA00023242"/>
    </source>
</evidence>
<gene>
    <name evidence="5" type="ORF">AC578_3679</name>
</gene>
<organism evidence="5 6">
    <name type="scientific">Pseudocercospora eumusae</name>
    <dbReference type="NCBI Taxonomy" id="321146"/>
    <lineage>
        <taxon>Eukaryota</taxon>
        <taxon>Fungi</taxon>
        <taxon>Dikarya</taxon>
        <taxon>Ascomycota</taxon>
        <taxon>Pezizomycotina</taxon>
        <taxon>Dothideomycetes</taxon>
        <taxon>Dothideomycetidae</taxon>
        <taxon>Mycosphaerellales</taxon>
        <taxon>Mycosphaerellaceae</taxon>
        <taxon>Pseudocercospora</taxon>
    </lineage>
</organism>
<dbReference type="AlphaFoldDB" id="A0A139HSM1"/>
<accession>A0A139HSM1</accession>
<dbReference type="InterPro" id="IPR036322">
    <property type="entry name" value="WD40_repeat_dom_sf"/>
</dbReference>
<comment type="caution">
    <text evidence="5">The sequence shown here is derived from an EMBL/GenBank/DDBJ whole genome shotgun (WGS) entry which is preliminary data.</text>
</comment>
<dbReference type="Gene3D" id="2.130.10.10">
    <property type="entry name" value="YVTN repeat-like/Quinoprotein amine dehydrogenase"/>
    <property type="match status" value="1"/>
</dbReference>
<keyword evidence="3" id="KW-0539">Nucleus</keyword>
<dbReference type="EMBL" id="LFZN01000012">
    <property type="protein sequence ID" value="KXT05494.1"/>
    <property type="molecule type" value="Genomic_DNA"/>
</dbReference>
<sequence length="730" mass="80438">MPGLRSSKRETSRKRYTIDAFEGIEELASEAEASDQKIPDALDQDADDFEAGAEPSESEDDDAMSGVERELDGASDRANNAGERDLEDNMSIASDPDTPAKKPGRKAKRPAIPEDERLFTRGTPDNIYNRLTKKERRKYFFGTGEHDTDILMKARATWGAEICFPSRKANKSGAGGFSYSIAYERAIAESQANWKWYNDDGGKAWFLRRQQIGTMNEQDAQDYLPVDVPGERSFVMGAVNQQKLYTLQPREYLPLCEPFRPDPLPGQKWKEVRSAEYKSGFLLNLGARVHCLDWVPHQPGSKQYLALAVLPTRPSDETPEAPAFAPHPQHLSSIQIWELRARATGPIDNSIPPKLSLVLAAEMGDIKVLRWCPVPTIGMDSLGLLAFLSYDGSIRVVDVKKPVGDKTNYRMLDAFAFESKPPDTVCTCMAWVDSRRLIAGCANGCVAVWDLAECMTKSDPNPRPTSYASISTSYILAIATAWPSLPNMLMTTSATGHTLLTDISRPFQDSSATAVAARVRIGHNTLAWLEHCKSALVVEDNLTLKAYPLRRWFSTIGLGKLRSSPTCIASSPCHPFVLLGSAGGEVFGNNPLRRVVDGGRMAMWQQDWFRHEWRRPSEEEKKTSEQSGTELSGDGREAANPEGLSQKPANADKAKFGKSGLSRISEGFKAERISLDGKSSQNSKNGVLFKTIYEAKTAITALAWNPNLHVAGWAAAGMADGLLRIEDIAA</sequence>
<dbReference type="GO" id="GO:0000127">
    <property type="term" value="C:transcription factor TFIIIC complex"/>
    <property type="evidence" value="ECO:0007669"/>
    <property type="project" value="TreeGrafter"/>
</dbReference>
<evidence type="ECO:0000256" key="4">
    <source>
        <dbReference type="SAM" id="MobiDB-lite"/>
    </source>
</evidence>
<evidence type="ECO:0000256" key="2">
    <source>
        <dbReference type="ARBA" id="ARBA00023163"/>
    </source>
</evidence>
<feature type="compositionally biased region" description="Basic and acidic residues" evidence="4">
    <location>
        <begin position="614"/>
        <end position="624"/>
    </location>
</feature>
<dbReference type="OrthoDB" id="4703at2759"/>
<feature type="region of interest" description="Disordered" evidence="4">
    <location>
        <begin position="27"/>
        <end position="113"/>
    </location>
</feature>
<feature type="compositionally biased region" description="Acidic residues" evidence="4">
    <location>
        <begin position="42"/>
        <end position="63"/>
    </location>
</feature>
<dbReference type="GO" id="GO:0005634">
    <property type="term" value="C:nucleus"/>
    <property type="evidence" value="ECO:0007669"/>
    <property type="project" value="UniProtKB-SubCell"/>
</dbReference>
<proteinExistence type="predicted"/>
<dbReference type="GO" id="GO:0006383">
    <property type="term" value="P:transcription by RNA polymerase III"/>
    <property type="evidence" value="ECO:0007669"/>
    <property type="project" value="TreeGrafter"/>
</dbReference>
<comment type="subcellular location">
    <subcellularLocation>
        <location evidence="1">Nucleus</location>
    </subcellularLocation>
</comment>
<keyword evidence="6" id="KW-1185">Reference proteome</keyword>
<name>A0A139HSM1_9PEZI</name>
<evidence type="ECO:0000256" key="1">
    <source>
        <dbReference type="ARBA" id="ARBA00004123"/>
    </source>
</evidence>
<evidence type="ECO:0000313" key="6">
    <source>
        <dbReference type="Proteomes" id="UP000070133"/>
    </source>
</evidence>
<keyword evidence="2" id="KW-0804">Transcription</keyword>
<evidence type="ECO:0000313" key="5">
    <source>
        <dbReference type="EMBL" id="KXT05494.1"/>
    </source>
</evidence>
<protein>
    <submittedName>
        <fullName evidence="5">Uncharacterized protein</fullName>
    </submittedName>
</protein>